<organism evidence="2 3">
    <name type="scientific">Dryococelus australis</name>
    <dbReference type="NCBI Taxonomy" id="614101"/>
    <lineage>
        <taxon>Eukaryota</taxon>
        <taxon>Metazoa</taxon>
        <taxon>Ecdysozoa</taxon>
        <taxon>Arthropoda</taxon>
        <taxon>Hexapoda</taxon>
        <taxon>Insecta</taxon>
        <taxon>Pterygota</taxon>
        <taxon>Neoptera</taxon>
        <taxon>Polyneoptera</taxon>
        <taxon>Phasmatodea</taxon>
        <taxon>Verophasmatodea</taxon>
        <taxon>Anareolatae</taxon>
        <taxon>Phasmatidae</taxon>
        <taxon>Eurycanthinae</taxon>
        <taxon>Dryococelus</taxon>
    </lineage>
</organism>
<gene>
    <name evidence="2" type="ORF">PR048_006893</name>
</gene>
<keyword evidence="1" id="KW-0732">Signal</keyword>
<sequence length="363" mass="40807">MRFSVAVFVILLTTSAARTNGDEVDPVGETGDEGYDLKTEFLRQQQLKLAKFLKDRKWPNQDGQSESYQKNSIHIPWYEVYLQKLANKYRDSINEMSNNDVQREKEFSPPIIGDEIGSEIFNDSVENYNYNDVGVENYDIEVSNSSLDQIVDFLLDLVNREIVEKGKDQIPVPNMSEEFEKRVGFIKLHGKFDAQNGWFKNLSTIQTTGDVVATRRGLDTLVITCEIGLEVMQFGFESYQANLAGISVRGHMTGSVASNSITLQLAATVDGGKCNVSLERLTMDQFDGVNVDLTGLGSLSWLLHSIADWTIKHFKDNIVSSIENNLRSAITGMLTKYHCSEFANLLRGLPEEEIHQDVSVLIV</sequence>
<dbReference type="Proteomes" id="UP001159363">
    <property type="component" value="Chromosome 2"/>
</dbReference>
<comment type="caution">
    <text evidence="2">The sequence shown here is derived from an EMBL/GenBank/DDBJ whole genome shotgun (WGS) entry which is preliminary data.</text>
</comment>
<proteinExistence type="predicted"/>
<reference evidence="2 3" key="1">
    <citation type="submission" date="2023-02" db="EMBL/GenBank/DDBJ databases">
        <title>LHISI_Scaffold_Assembly.</title>
        <authorList>
            <person name="Stuart O.P."/>
            <person name="Cleave R."/>
            <person name="Magrath M.J.L."/>
            <person name="Mikheyev A.S."/>
        </authorList>
    </citation>
    <scope>NUCLEOTIDE SEQUENCE [LARGE SCALE GENOMIC DNA]</scope>
    <source>
        <strain evidence="2">Daus_M_001</strain>
        <tissue evidence="2">Leg muscle</tissue>
    </source>
</reference>
<name>A0ABQ9IDJ2_9NEOP</name>
<dbReference type="InterPro" id="IPR038602">
    <property type="entry name" value="Mite_allergen_7_sf"/>
</dbReference>
<dbReference type="EMBL" id="JARBHB010000002">
    <property type="protein sequence ID" value="KAJ8894280.1"/>
    <property type="molecule type" value="Genomic_DNA"/>
</dbReference>
<accession>A0ABQ9IDJ2</accession>
<feature type="signal peptide" evidence="1">
    <location>
        <begin position="1"/>
        <end position="21"/>
    </location>
</feature>
<dbReference type="InterPro" id="IPR020234">
    <property type="entry name" value="Mite_allergen_group-7"/>
</dbReference>
<protein>
    <submittedName>
        <fullName evidence="2">Uncharacterized protein</fullName>
    </submittedName>
</protein>
<feature type="chain" id="PRO_5047520719" evidence="1">
    <location>
        <begin position="22"/>
        <end position="363"/>
    </location>
</feature>
<evidence type="ECO:0000313" key="2">
    <source>
        <dbReference type="EMBL" id="KAJ8894280.1"/>
    </source>
</evidence>
<evidence type="ECO:0000256" key="1">
    <source>
        <dbReference type="SAM" id="SignalP"/>
    </source>
</evidence>
<dbReference type="Pfam" id="PF16984">
    <property type="entry name" value="Grp7_allergen"/>
    <property type="match status" value="1"/>
</dbReference>
<evidence type="ECO:0000313" key="3">
    <source>
        <dbReference type="Proteomes" id="UP001159363"/>
    </source>
</evidence>
<keyword evidence="3" id="KW-1185">Reference proteome</keyword>
<dbReference type="Gene3D" id="3.15.10.50">
    <property type="match status" value="1"/>
</dbReference>